<comment type="caution">
    <text evidence="2">The sequence shown here is derived from an EMBL/GenBank/DDBJ whole genome shotgun (WGS) entry which is preliminary data.</text>
</comment>
<proteinExistence type="predicted"/>
<evidence type="ECO:0000313" key="3">
    <source>
        <dbReference type="Proteomes" id="UP000299102"/>
    </source>
</evidence>
<accession>A0A4C1Z085</accession>
<organism evidence="2 3">
    <name type="scientific">Eumeta variegata</name>
    <name type="common">Bagworm moth</name>
    <name type="synonym">Eumeta japonica</name>
    <dbReference type="NCBI Taxonomy" id="151549"/>
    <lineage>
        <taxon>Eukaryota</taxon>
        <taxon>Metazoa</taxon>
        <taxon>Ecdysozoa</taxon>
        <taxon>Arthropoda</taxon>
        <taxon>Hexapoda</taxon>
        <taxon>Insecta</taxon>
        <taxon>Pterygota</taxon>
        <taxon>Neoptera</taxon>
        <taxon>Endopterygota</taxon>
        <taxon>Lepidoptera</taxon>
        <taxon>Glossata</taxon>
        <taxon>Ditrysia</taxon>
        <taxon>Tineoidea</taxon>
        <taxon>Psychidae</taxon>
        <taxon>Oiketicinae</taxon>
        <taxon>Eumeta</taxon>
    </lineage>
</organism>
<dbReference type="Proteomes" id="UP000299102">
    <property type="component" value="Unassembled WGS sequence"/>
</dbReference>
<evidence type="ECO:0000256" key="1">
    <source>
        <dbReference type="SAM" id="MobiDB-lite"/>
    </source>
</evidence>
<feature type="region of interest" description="Disordered" evidence="1">
    <location>
        <begin position="1"/>
        <end position="55"/>
    </location>
</feature>
<reference evidence="2 3" key="1">
    <citation type="journal article" date="2019" name="Commun. Biol.">
        <title>The bagworm genome reveals a unique fibroin gene that provides high tensile strength.</title>
        <authorList>
            <person name="Kono N."/>
            <person name="Nakamura H."/>
            <person name="Ohtoshi R."/>
            <person name="Tomita M."/>
            <person name="Numata K."/>
            <person name="Arakawa K."/>
        </authorList>
    </citation>
    <scope>NUCLEOTIDE SEQUENCE [LARGE SCALE GENOMIC DNA]</scope>
</reference>
<gene>
    <name evidence="2" type="ORF">EVAR_12668_1</name>
</gene>
<name>A0A4C1Z085_EUMVA</name>
<keyword evidence="3" id="KW-1185">Reference proteome</keyword>
<sequence length="67" mass="7071">MRGSLVRPNTAARPPSGHSPRNIARRSGQTRSQIRAVPLHGIEGSCNESVDASDAGARERCGNVFAS</sequence>
<evidence type="ECO:0000313" key="2">
    <source>
        <dbReference type="EMBL" id="GBP80464.1"/>
    </source>
</evidence>
<dbReference type="AlphaFoldDB" id="A0A4C1Z085"/>
<dbReference type="EMBL" id="BGZK01001464">
    <property type="protein sequence ID" value="GBP80464.1"/>
    <property type="molecule type" value="Genomic_DNA"/>
</dbReference>
<protein>
    <submittedName>
        <fullName evidence="2">Uncharacterized protein</fullName>
    </submittedName>
</protein>